<dbReference type="SUPFAM" id="SSF51735">
    <property type="entry name" value="NAD(P)-binding Rossmann-fold domains"/>
    <property type="match status" value="1"/>
</dbReference>
<dbReference type="GO" id="GO:0015677">
    <property type="term" value="P:copper ion import"/>
    <property type="evidence" value="ECO:0007669"/>
    <property type="project" value="TreeGrafter"/>
</dbReference>
<comment type="caution">
    <text evidence="4">The sequence shown here is derived from an EMBL/GenBank/DDBJ whole genome shotgun (WGS) entry which is preliminary data.</text>
</comment>
<dbReference type="Proteomes" id="UP000828390">
    <property type="component" value="Unassembled WGS sequence"/>
</dbReference>
<keyword evidence="1" id="KW-0560">Oxidoreductase</keyword>
<keyword evidence="5" id="KW-1185">Reference proteome</keyword>
<sequence>MLEQLENMESTEMSSKEQRRRVGILGTGDFARALAKRLFFSGYDVILGSRKPEKKAMSAIDQCLCNVQLISVEECIKSTSIIFLAVHFDNVKELLTEHIEKLEGKIVIDVSNKDRPSTVTSNAELVQKMFPGCKVVKAFNVISAYAMENDYNSSSKQVFIASNSEGARDVVANIAKDMNFRPVDFGGLFASRRIEKHPLRLFPEWRGPIGFAVGLFNAWLLYLIYIYYIAESKYQWEQLFVKVLNKAICMSGITTLSVTYLASSFATVFKFTTVRSIYVSRGG</sequence>
<dbReference type="AlphaFoldDB" id="A0A9D4JK65"/>
<dbReference type="Gene3D" id="3.40.50.720">
    <property type="entry name" value="NAD(P)-binding Rossmann-like Domain"/>
    <property type="match status" value="1"/>
</dbReference>
<evidence type="ECO:0000313" key="4">
    <source>
        <dbReference type="EMBL" id="KAH3810412.1"/>
    </source>
</evidence>
<organism evidence="4 5">
    <name type="scientific">Dreissena polymorpha</name>
    <name type="common">Zebra mussel</name>
    <name type="synonym">Mytilus polymorpha</name>
    <dbReference type="NCBI Taxonomy" id="45954"/>
    <lineage>
        <taxon>Eukaryota</taxon>
        <taxon>Metazoa</taxon>
        <taxon>Spiralia</taxon>
        <taxon>Lophotrochozoa</taxon>
        <taxon>Mollusca</taxon>
        <taxon>Bivalvia</taxon>
        <taxon>Autobranchia</taxon>
        <taxon>Heteroconchia</taxon>
        <taxon>Euheterodonta</taxon>
        <taxon>Imparidentia</taxon>
        <taxon>Neoheterodontei</taxon>
        <taxon>Myida</taxon>
        <taxon>Dreissenoidea</taxon>
        <taxon>Dreissenidae</taxon>
        <taxon>Dreissena</taxon>
    </lineage>
</organism>
<dbReference type="Pfam" id="PF03807">
    <property type="entry name" value="F420_oxidored"/>
    <property type="match status" value="1"/>
</dbReference>
<proteinExistence type="predicted"/>
<reference evidence="4" key="2">
    <citation type="submission" date="2020-11" db="EMBL/GenBank/DDBJ databases">
        <authorList>
            <person name="McCartney M.A."/>
            <person name="Auch B."/>
            <person name="Kono T."/>
            <person name="Mallez S."/>
            <person name="Becker A."/>
            <person name="Gohl D.M."/>
            <person name="Silverstein K.A.T."/>
            <person name="Koren S."/>
            <person name="Bechman K.B."/>
            <person name="Herman A."/>
            <person name="Abrahante J.E."/>
            <person name="Garbe J."/>
        </authorList>
    </citation>
    <scope>NUCLEOTIDE SEQUENCE</scope>
    <source>
        <strain evidence="4">Duluth1</strain>
        <tissue evidence="4">Whole animal</tissue>
    </source>
</reference>
<evidence type="ECO:0000259" key="3">
    <source>
        <dbReference type="Pfam" id="PF03807"/>
    </source>
</evidence>
<keyword evidence="2" id="KW-0472">Membrane</keyword>
<dbReference type="GO" id="GO:0008823">
    <property type="term" value="F:cupric reductase (NADH) activity"/>
    <property type="evidence" value="ECO:0007669"/>
    <property type="project" value="TreeGrafter"/>
</dbReference>
<dbReference type="GO" id="GO:0005768">
    <property type="term" value="C:endosome"/>
    <property type="evidence" value="ECO:0007669"/>
    <property type="project" value="TreeGrafter"/>
</dbReference>
<evidence type="ECO:0000256" key="1">
    <source>
        <dbReference type="ARBA" id="ARBA00023002"/>
    </source>
</evidence>
<keyword evidence="2" id="KW-1133">Transmembrane helix</keyword>
<dbReference type="InterPro" id="IPR036291">
    <property type="entry name" value="NAD(P)-bd_dom_sf"/>
</dbReference>
<keyword evidence="2" id="KW-0812">Transmembrane</keyword>
<feature type="domain" description="Pyrroline-5-carboxylate reductase catalytic N-terminal" evidence="3">
    <location>
        <begin position="21"/>
        <end position="112"/>
    </location>
</feature>
<accession>A0A9D4JK65</accession>
<evidence type="ECO:0000313" key="5">
    <source>
        <dbReference type="Proteomes" id="UP000828390"/>
    </source>
</evidence>
<dbReference type="GO" id="GO:0052851">
    <property type="term" value="F:ferric-chelate reductase (NADPH) activity"/>
    <property type="evidence" value="ECO:0007669"/>
    <property type="project" value="TreeGrafter"/>
</dbReference>
<reference evidence="4" key="1">
    <citation type="journal article" date="2019" name="bioRxiv">
        <title>The Genome of the Zebra Mussel, Dreissena polymorpha: A Resource for Invasive Species Research.</title>
        <authorList>
            <person name="McCartney M.A."/>
            <person name="Auch B."/>
            <person name="Kono T."/>
            <person name="Mallez S."/>
            <person name="Zhang Y."/>
            <person name="Obille A."/>
            <person name="Becker A."/>
            <person name="Abrahante J.E."/>
            <person name="Garbe J."/>
            <person name="Badalamenti J.P."/>
            <person name="Herman A."/>
            <person name="Mangelson H."/>
            <person name="Liachko I."/>
            <person name="Sullivan S."/>
            <person name="Sone E.D."/>
            <person name="Koren S."/>
            <person name="Silverstein K.A.T."/>
            <person name="Beckman K.B."/>
            <person name="Gohl D.M."/>
        </authorList>
    </citation>
    <scope>NUCLEOTIDE SEQUENCE</scope>
    <source>
        <strain evidence="4">Duluth1</strain>
        <tissue evidence="4">Whole animal</tissue>
    </source>
</reference>
<dbReference type="PANTHER" id="PTHR14239">
    <property type="entry name" value="DUDULIN-RELATED"/>
    <property type="match status" value="1"/>
</dbReference>
<gene>
    <name evidence="4" type="ORF">DPMN_138804</name>
</gene>
<protein>
    <recommendedName>
        <fullName evidence="3">Pyrroline-5-carboxylate reductase catalytic N-terminal domain-containing protein</fullName>
    </recommendedName>
</protein>
<feature type="transmembrane region" description="Helical" evidence="2">
    <location>
        <begin position="209"/>
        <end position="230"/>
    </location>
</feature>
<evidence type="ECO:0000256" key="2">
    <source>
        <dbReference type="SAM" id="Phobius"/>
    </source>
</evidence>
<dbReference type="GO" id="GO:0005886">
    <property type="term" value="C:plasma membrane"/>
    <property type="evidence" value="ECO:0007669"/>
    <property type="project" value="TreeGrafter"/>
</dbReference>
<dbReference type="PANTHER" id="PTHR14239:SF0">
    <property type="entry name" value="F420-DEPENDENT NADP REDUCTASE"/>
    <property type="match status" value="1"/>
</dbReference>
<dbReference type="EMBL" id="JAIWYP010000006">
    <property type="protein sequence ID" value="KAH3810412.1"/>
    <property type="molecule type" value="Genomic_DNA"/>
</dbReference>
<feature type="transmembrane region" description="Helical" evidence="2">
    <location>
        <begin position="250"/>
        <end position="271"/>
    </location>
</feature>
<dbReference type="InterPro" id="IPR028939">
    <property type="entry name" value="P5C_Rdtase_cat_N"/>
</dbReference>
<name>A0A9D4JK65_DREPO</name>
<dbReference type="InterPro" id="IPR051267">
    <property type="entry name" value="STEAP_metalloreductase"/>
</dbReference>